<accession>A0ABY0MRQ6</accession>
<keyword evidence="3 5" id="KW-1133">Transmembrane helix</keyword>
<keyword evidence="7" id="KW-1185">Reference proteome</keyword>
<dbReference type="Pfam" id="PF13564">
    <property type="entry name" value="DoxX_2"/>
    <property type="match status" value="1"/>
</dbReference>
<sequence length="142" mass="15063">MSSTFSAASPASTQSAPAAKRWMLWLGRIFTALVVATLAFSASKKLGQSPEVIQGFEKSGYPGSVLLTIGITELLCMVLYAVPRTAVLGAILVTGYLGGATSTHVRLSEPFIAPILVGVFAWAGLFLRDARLRALLPLRRSP</sequence>
<dbReference type="InterPro" id="IPR032808">
    <property type="entry name" value="DoxX"/>
</dbReference>
<reference evidence="6 7" key="1">
    <citation type="submission" date="2016-10" db="EMBL/GenBank/DDBJ databases">
        <authorList>
            <person name="Varghese N."/>
            <person name="Submissions S."/>
        </authorList>
    </citation>
    <scope>NUCLEOTIDE SEQUENCE [LARGE SCALE GENOMIC DNA]</scope>
    <source>
        <strain evidence="6 7">DSM 2260</strain>
    </source>
</reference>
<dbReference type="Proteomes" id="UP000198717">
    <property type="component" value="Unassembled WGS sequence"/>
</dbReference>
<evidence type="ECO:0000313" key="7">
    <source>
        <dbReference type="Proteomes" id="UP000198717"/>
    </source>
</evidence>
<keyword evidence="2 5" id="KW-0812">Transmembrane</keyword>
<keyword evidence="4 5" id="KW-0472">Membrane</keyword>
<feature type="transmembrane region" description="Helical" evidence="5">
    <location>
        <begin position="22"/>
        <end position="41"/>
    </location>
</feature>
<comment type="subcellular location">
    <subcellularLocation>
        <location evidence="1">Membrane</location>
        <topology evidence="1">Multi-pass membrane protein</topology>
    </subcellularLocation>
</comment>
<feature type="transmembrane region" description="Helical" evidence="5">
    <location>
        <begin position="61"/>
        <end position="80"/>
    </location>
</feature>
<feature type="transmembrane region" description="Helical" evidence="5">
    <location>
        <begin position="87"/>
        <end position="105"/>
    </location>
</feature>
<evidence type="ECO:0000256" key="3">
    <source>
        <dbReference type="ARBA" id="ARBA00022989"/>
    </source>
</evidence>
<comment type="caution">
    <text evidence="6">The sequence shown here is derived from an EMBL/GenBank/DDBJ whole genome shotgun (WGS) entry which is preliminary data.</text>
</comment>
<name>A0ABY0MRQ6_9BACT</name>
<feature type="transmembrane region" description="Helical" evidence="5">
    <location>
        <begin position="111"/>
        <end position="130"/>
    </location>
</feature>
<protein>
    <submittedName>
        <fullName evidence="6">DoxX-like family protein</fullName>
    </submittedName>
</protein>
<evidence type="ECO:0000256" key="2">
    <source>
        <dbReference type="ARBA" id="ARBA00022692"/>
    </source>
</evidence>
<evidence type="ECO:0000256" key="4">
    <source>
        <dbReference type="ARBA" id="ARBA00023136"/>
    </source>
</evidence>
<evidence type="ECO:0000256" key="1">
    <source>
        <dbReference type="ARBA" id="ARBA00004141"/>
    </source>
</evidence>
<proteinExistence type="predicted"/>
<dbReference type="EMBL" id="FNAJ01000004">
    <property type="protein sequence ID" value="SDE09543.1"/>
    <property type="molecule type" value="Genomic_DNA"/>
</dbReference>
<evidence type="ECO:0000256" key="5">
    <source>
        <dbReference type="SAM" id="Phobius"/>
    </source>
</evidence>
<gene>
    <name evidence="6" type="ORF">SAMN04488504_104176</name>
</gene>
<organism evidence="6 7">
    <name type="scientific">Myxococcus virescens</name>
    <dbReference type="NCBI Taxonomy" id="83456"/>
    <lineage>
        <taxon>Bacteria</taxon>
        <taxon>Pseudomonadati</taxon>
        <taxon>Myxococcota</taxon>
        <taxon>Myxococcia</taxon>
        <taxon>Myxococcales</taxon>
        <taxon>Cystobacterineae</taxon>
        <taxon>Myxococcaceae</taxon>
        <taxon>Myxococcus</taxon>
    </lineage>
</organism>
<evidence type="ECO:0000313" key="6">
    <source>
        <dbReference type="EMBL" id="SDE09543.1"/>
    </source>
</evidence>